<dbReference type="AlphaFoldDB" id="A0A843US47"/>
<name>A0A843US47_COLES</name>
<keyword evidence="2" id="KW-1185">Reference proteome</keyword>
<proteinExistence type="predicted"/>
<dbReference type="EMBL" id="NMUH01000821">
    <property type="protein sequence ID" value="MQL85307.1"/>
    <property type="molecule type" value="Genomic_DNA"/>
</dbReference>
<gene>
    <name evidence="1" type="ORF">Taro_017817</name>
</gene>
<evidence type="ECO:0000313" key="2">
    <source>
        <dbReference type="Proteomes" id="UP000652761"/>
    </source>
</evidence>
<sequence length="71" mass="7854">MAHTLTAKKASELGSITLTGDIHEEVESHNGVMDHMLYLVGNDHKNKDPDDGIFARINLTSSKIVSLIYIF</sequence>
<accession>A0A843US47</accession>
<evidence type="ECO:0000313" key="1">
    <source>
        <dbReference type="EMBL" id="MQL85307.1"/>
    </source>
</evidence>
<comment type="caution">
    <text evidence="1">The sequence shown here is derived from an EMBL/GenBank/DDBJ whole genome shotgun (WGS) entry which is preliminary data.</text>
</comment>
<reference evidence="1" key="1">
    <citation type="submission" date="2017-07" db="EMBL/GenBank/DDBJ databases">
        <title>Taro Niue Genome Assembly and Annotation.</title>
        <authorList>
            <person name="Atibalentja N."/>
            <person name="Keating K."/>
            <person name="Fields C.J."/>
        </authorList>
    </citation>
    <scope>NUCLEOTIDE SEQUENCE</scope>
    <source>
        <strain evidence="1">Niue_2</strain>
        <tissue evidence="1">Leaf</tissue>
    </source>
</reference>
<protein>
    <submittedName>
        <fullName evidence="1">Uncharacterized protein</fullName>
    </submittedName>
</protein>
<dbReference type="Proteomes" id="UP000652761">
    <property type="component" value="Unassembled WGS sequence"/>
</dbReference>
<organism evidence="1 2">
    <name type="scientific">Colocasia esculenta</name>
    <name type="common">Wild taro</name>
    <name type="synonym">Arum esculentum</name>
    <dbReference type="NCBI Taxonomy" id="4460"/>
    <lineage>
        <taxon>Eukaryota</taxon>
        <taxon>Viridiplantae</taxon>
        <taxon>Streptophyta</taxon>
        <taxon>Embryophyta</taxon>
        <taxon>Tracheophyta</taxon>
        <taxon>Spermatophyta</taxon>
        <taxon>Magnoliopsida</taxon>
        <taxon>Liliopsida</taxon>
        <taxon>Araceae</taxon>
        <taxon>Aroideae</taxon>
        <taxon>Colocasieae</taxon>
        <taxon>Colocasia</taxon>
    </lineage>
</organism>